<dbReference type="PANTHER" id="PTHR31549:SF289">
    <property type="match status" value="1"/>
</dbReference>
<dbReference type="EMBL" id="KI630489">
    <property type="protein sequence ID" value="EYU38309.1"/>
    <property type="molecule type" value="Genomic_DNA"/>
</dbReference>
<evidence type="ECO:0000313" key="2">
    <source>
        <dbReference type="EMBL" id="EYU38309.1"/>
    </source>
</evidence>
<dbReference type="eggNOG" id="ENOG502QPIE">
    <property type="taxonomic scope" value="Eukaryota"/>
</dbReference>
<dbReference type="Proteomes" id="UP000030748">
    <property type="component" value="Unassembled WGS sequence"/>
</dbReference>
<name>A0A022RE31_ERYGU</name>
<feature type="transmembrane region" description="Helical" evidence="1">
    <location>
        <begin position="452"/>
        <end position="473"/>
    </location>
</feature>
<dbReference type="AlphaFoldDB" id="A0A022RE31"/>
<dbReference type="PANTHER" id="PTHR31549">
    <property type="entry name" value="PROTEIN, PUTATIVE (DUF247)-RELATED-RELATED"/>
    <property type="match status" value="1"/>
</dbReference>
<keyword evidence="3" id="KW-1185">Reference proteome</keyword>
<dbReference type="KEGG" id="egt:105956973"/>
<dbReference type="Pfam" id="PF03140">
    <property type="entry name" value="DUF247"/>
    <property type="match status" value="1"/>
</dbReference>
<sequence>MSSISIFSSGESEKRWVLAMEKNFPHDHILDIDFNTPPCVFTLPKTLSQSKPEAYTPQLLGLGPYHHLRPDLYSTTTHNLKLAAVTEFLGTENLHKFPHVVDALVQSEPLLRSCYDQYIDLDIRTLSWILAIDAVFLLHLLKSYSPRDAKMETDILMVENQIPAVLLRKIRQVLEPPDADGNSTLYEEFHFFCQNHSPLQLNEHIKGDINQVHLLHHMYYLIVNNVTIQSPFSTYSLQLTDVIDGAHFLADQGLPGAGITAQVLTFMQKIPWDKILGMFKKGNSDEQNNNPSVEEIDIPSVSRMSRLAGIKFAQLTSGGIREIRFDEGEKKFYLPIIKLTASSEVVLRNLVAYEAASITEPGSTLEFAEYVDLMCGIVDSAKDVDILKRENIVESELSDEEVARIFNGISKSMKKSENKSNIEEAIDSVNTRYDNVCGVRVKRFAVKYGCALFKFVSLVISIVVLVLLILRAFCSVFGCRSLFGEIFTAQNRNLVLSSY</sequence>
<accession>A0A022RE31</accession>
<keyword evidence="1" id="KW-1133">Transmembrane helix</keyword>
<evidence type="ECO:0000256" key="1">
    <source>
        <dbReference type="SAM" id="Phobius"/>
    </source>
</evidence>
<dbReference type="OrthoDB" id="1621957at2759"/>
<gene>
    <name evidence="2" type="ORF">MIMGU_mgv1a017744mg</name>
</gene>
<organism evidence="2 3">
    <name type="scientific">Erythranthe guttata</name>
    <name type="common">Yellow monkey flower</name>
    <name type="synonym">Mimulus guttatus</name>
    <dbReference type="NCBI Taxonomy" id="4155"/>
    <lineage>
        <taxon>Eukaryota</taxon>
        <taxon>Viridiplantae</taxon>
        <taxon>Streptophyta</taxon>
        <taxon>Embryophyta</taxon>
        <taxon>Tracheophyta</taxon>
        <taxon>Spermatophyta</taxon>
        <taxon>Magnoliopsida</taxon>
        <taxon>eudicotyledons</taxon>
        <taxon>Gunneridae</taxon>
        <taxon>Pentapetalae</taxon>
        <taxon>asterids</taxon>
        <taxon>lamiids</taxon>
        <taxon>Lamiales</taxon>
        <taxon>Phrymaceae</taxon>
        <taxon>Erythranthe</taxon>
    </lineage>
</organism>
<dbReference type="OMA" id="FEEYIDF"/>
<dbReference type="STRING" id="4155.A0A022RE31"/>
<keyword evidence="1" id="KW-0472">Membrane</keyword>
<reference evidence="2 3" key="1">
    <citation type="journal article" date="2013" name="Proc. Natl. Acad. Sci. U.S.A.">
        <title>Fine-scale variation in meiotic recombination in Mimulus inferred from population shotgun sequencing.</title>
        <authorList>
            <person name="Hellsten U."/>
            <person name="Wright K.M."/>
            <person name="Jenkins J."/>
            <person name="Shu S."/>
            <person name="Yuan Y."/>
            <person name="Wessler S.R."/>
            <person name="Schmutz J."/>
            <person name="Willis J.H."/>
            <person name="Rokhsar D.S."/>
        </authorList>
    </citation>
    <scope>NUCLEOTIDE SEQUENCE [LARGE SCALE GENOMIC DNA]</scope>
    <source>
        <strain evidence="3">cv. DUN x IM62</strain>
    </source>
</reference>
<dbReference type="InterPro" id="IPR004158">
    <property type="entry name" value="DUF247_pln"/>
</dbReference>
<proteinExistence type="predicted"/>
<protein>
    <submittedName>
        <fullName evidence="2">Uncharacterized protein</fullName>
    </submittedName>
</protein>
<dbReference type="PhylomeDB" id="A0A022RE31"/>
<evidence type="ECO:0000313" key="3">
    <source>
        <dbReference type="Proteomes" id="UP000030748"/>
    </source>
</evidence>
<keyword evidence="1" id="KW-0812">Transmembrane</keyword>